<proteinExistence type="predicted"/>
<sequence length="119" mass="13685">MLALTLQDLFGVNAIQTADELIIKKSDLSVLGMTATTNNRAQQLVVAILLKALENFQGILTDENNTPITDENNIAIDYDNRNLWESLEMFQWRFYIPDSYTDRVRNEIIVHHYESHSLS</sequence>
<dbReference type="EMBL" id="JAIVFQ010000014">
    <property type="protein sequence ID" value="MCC5599967.1"/>
    <property type="molecule type" value="Genomic_DNA"/>
</dbReference>
<accession>A0ABS8I704</accession>
<dbReference type="Proteomes" id="UP001199525">
    <property type="component" value="Unassembled WGS sequence"/>
</dbReference>
<organism evidence="1 2">
    <name type="scientific">Nostoc favosum CHAB5714</name>
    <dbReference type="NCBI Taxonomy" id="2780399"/>
    <lineage>
        <taxon>Bacteria</taxon>
        <taxon>Bacillati</taxon>
        <taxon>Cyanobacteriota</taxon>
        <taxon>Cyanophyceae</taxon>
        <taxon>Nostocales</taxon>
        <taxon>Nostocaceae</taxon>
        <taxon>Nostoc</taxon>
        <taxon>Nostoc favosum</taxon>
    </lineage>
</organism>
<reference evidence="1 2" key="1">
    <citation type="journal article" date="2021" name="Microorganisms">
        <title>Genome Evolution of Filamentous Cyanobacterium Nostoc Species: From Facultative Symbiosis to Free Living.</title>
        <authorList>
            <person name="Huo D."/>
            <person name="Li H."/>
            <person name="Cai F."/>
            <person name="Guo X."/>
            <person name="Qiao Z."/>
            <person name="Wang W."/>
            <person name="Yu G."/>
            <person name="Li R."/>
        </authorList>
    </citation>
    <scope>NUCLEOTIDE SEQUENCE [LARGE SCALE GENOMIC DNA]</scope>
    <source>
        <strain evidence="1 2">CHAB 5714</strain>
    </source>
</reference>
<evidence type="ECO:0000313" key="1">
    <source>
        <dbReference type="EMBL" id="MCC5599967.1"/>
    </source>
</evidence>
<comment type="caution">
    <text evidence="1">The sequence shown here is derived from an EMBL/GenBank/DDBJ whole genome shotgun (WGS) entry which is preliminary data.</text>
</comment>
<dbReference type="RefSeq" id="WP_229484783.1">
    <property type="nucleotide sequence ID" value="NZ_JAIVFQ010000014.1"/>
</dbReference>
<protein>
    <submittedName>
        <fullName evidence="1">Uncharacterized protein</fullName>
    </submittedName>
</protein>
<keyword evidence="2" id="KW-1185">Reference proteome</keyword>
<name>A0ABS8I704_9NOSO</name>
<evidence type="ECO:0000313" key="2">
    <source>
        <dbReference type="Proteomes" id="UP001199525"/>
    </source>
</evidence>
<gene>
    <name evidence="1" type="ORF">LC586_12180</name>
</gene>